<organism evidence="1">
    <name type="scientific">Anguilla anguilla</name>
    <name type="common">European freshwater eel</name>
    <name type="synonym">Muraena anguilla</name>
    <dbReference type="NCBI Taxonomy" id="7936"/>
    <lineage>
        <taxon>Eukaryota</taxon>
        <taxon>Metazoa</taxon>
        <taxon>Chordata</taxon>
        <taxon>Craniata</taxon>
        <taxon>Vertebrata</taxon>
        <taxon>Euteleostomi</taxon>
        <taxon>Actinopterygii</taxon>
        <taxon>Neopterygii</taxon>
        <taxon>Teleostei</taxon>
        <taxon>Anguilliformes</taxon>
        <taxon>Anguillidae</taxon>
        <taxon>Anguilla</taxon>
    </lineage>
</organism>
<dbReference type="EMBL" id="GBXM01063342">
    <property type="protein sequence ID" value="JAH45235.1"/>
    <property type="molecule type" value="Transcribed_RNA"/>
</dbReference>
<proteinExistence type="predicted"/>
<dbReference type="AlphaFoldDB" id="A0A0E9SX64"/>
<name>A0A0E9SX64_ANGAN</name>
<accession>A0A0E9SX64</accession>
<reference evidence="1" key="1">
    <citation type="submission" date="2014-11" db="EMBL/GenBank/DDBJ databases">
        <authorList>
            <person name="Amaro Gonzalez C."/>
        </authorList>
    </citation>
    <scope>NUCLEOTIDE SEQUENCE</scope>
</reference>
<protein>
    <submittedName>
        <fullName evidence="1">Uncharacterized protein</fullName>
    </submittedName>
</protein>
<reference evidence="1" key="2">
    <citation type="journal article" date="2015" name="Fish Shellfish Immunol.">
        <title>Early steps in the European eel (Anguilla anguilla)-Vibrio vulnificus interaction in the gills: Role of the RtxA13 toxin.</title>
        <authorList>
            <person name="Callol A."/>
            <person name="Pajuelo D."/>
            <person name="Ebbesson L."/>
            <person name="Teles M."/>
            <person name="MacKenzie S."/>
            <person name="Amaro C."/>
        </authorList>
    </citation>
    <scope>NUCLEOTIDE SEQUENCE</scope>
</reference>
<evidence type="ECO:0000313" key="1">
    <source>
        <dbReference type="EMBL" id="JAH45235.1"/>
    </source>
</evidence>
<sequence>MIEIGLYSVLRIVHVVNISLVMVNCTDITQEQKFKVT</sequence>